<feature type="transmembrane region" description="Helical" evidence="6">
    <location>
        <begin position="135"/>
        <end position="159"/>
    </location>
</feature>
<protein>
    <submittedName>
        <fullName evidence="7">Lysoplasmalogenase</fullName>
    </submittedName>
</protein>
<gene>
    <name evidence="7" type="ORF">IAC52_03765</name>
</gene>
<dbReference type="EMBL" id="DVMV01000027">
    <property type="protein sequence ID" value="HIU45395.1"/>
    <property type="molecule type" value="Genomic_DNA"/>
</dbReference>
<keyword evidence="5 6" id="KW-0472">Membrane</keyword>
<dbReference type="PANTHER" id="PTHR31885">
    <property type="entry name" value="GH04784P"/>
    <property type="match status" value="1"/>
</dbReference>
<evidence type="ECO:0000256" key="6">
    <source>
        <dbReference type="SAM" id="Phobius"/>
    </source>
</evidence>
<feature type="transmembrane region" description="Helical" evidence="6">
    <location>
        <begin position="79"/>
        <end position="101"/>
    </location>
</feature>
<feature type="transmembrane region" description="Helical" evidence="6">
    <location>
        <begin position="38"/>
        <end position="67"/>
    </location>
</feature>
<sequence>MANEVAFYILISCFGAIGLLHLYFCFAEKEGPRRLSKCLCLALLLSAFACGFPAYWLIAVGLGFGLLGDYFLINKRREWSLVAGIFAFLANHFCFIAFMIISSGLADVLGYAIPLGVLLVGLTIYPIVLKIVKKWGLSIGVAVYTATLLGELAMTILLAVEHSGSWYLLAVAGSLSFIASDATLGFTLFVKDVKRRDFYIMLTYLLGQALLCSGMALGMLI</sequence>
<dbReference type="PANTHER" id="PTHR31885:SF6">
    <property type="entry name" value="GH04784P"/>
    <property type="match status" value="1"/>
</dbReference>
<evidence type="ECO:0000256" key="1">
    <source>
        <dbReference type="ARBA" id="ARBA00004141"/>
    </source>
</evidence>
<comment type="caution">
    <text evidence="7">The sequence shown here is derived from an EMBL/GenBank/DDBJ whole genome shotgun (WGS) entry which is preliminary data.</text>
</comment>
<reference evidence="7" key="2">
    <citation type="journal article" date="2021" name="PeerJ">
        <title>Extensive microbial diversity within the chicken gut microbiome revealed by metagenomics and culture.</title>
        <authorList>
            <person name="Gilroy R."/>
            <person name="Ravi A."/>
            <person name="Getino M."/>
            <person name="Pursley I."/>
            <person name="Horton D.L."/>
            <person name="Alikhan N.F."/>
            <person name="Baker D."/>
            <person name="Gharbi K."/>
            <person name="Hall N."/>
            <person name="Watson M."/>
            <person name="Adriaenssens E.M."/>
            <person name="Foster-Nyarko E."/>
            <person name="Jarju S."/>
            <person name="Secka A."/>
            <person name="Antonio M."/>
            <person name="Oren A."/>
            <person name="Chaudhuri R.R."/>
            <person name="La Ragione R."/>
            <person name="Hildebrand F."/>
            <person name="Pallen M.J."/>
        </authorList>
    </citation>
    <scope>NUCLEOTIDE SEQUENCE</scope>
    <source>
        <strain evidence="7">ChiGjej1B1-22543</strain>
    </source>
</reference>
<organism evidence="7 8">
    <name type="scientific">Candidatus Alloenteromonas pullicola</name>
    <dbReference type="NCBI Taxonomy" id="2840784"/>
    <lineage>
        <taxon>Bacteria</taxon>
        <taxon>Bacillati</taxon>
        <taxon>Bacillota</taxon>
        <taxon>Bacillota incertae sedis</taxon>
        <taxon>Candidatus Alloenteromonas</taxon>
    </lineage>
</organism>
<evidence type="ECO:0000256" key="5">
    <source>
        <dbReference type="ARBA" id="ARBA00023136"/>
    </source>
</evidence>
<dbReference type="Proteomes" id="UP000824070">
    <property type="component" value="Unassembled WGS sequence"/>
</dbReference>
<evidence type="ECO:0000313" key="7">
    <source>
        <dbReference type="EMBL" id="HIU45395.1"/>
    </source>
</evidence>
<evidence type="ECO:0000256" key="2">
    <source>
        <dbReference type="ARBA" id="ARBA00007375"/>
    </source>
</evidence>
<evidence type="ECO:0000256" key="4">
    <source>
        <dbReference type="ARBA" id="ARBA00022989"/>
    </source>
</evidence>
<dbReference type="GO" id="GO:0016020">
    <property type="term" value="C:membrane"/>
    <property type="evidence" value="ECO:0007669"/>
    <property type="project" value="UniProtKB-SubCell"/>
</dbReference>
<dbReference type="Pfam" id="PF07947">
    <property type="entry name" value="YhhN"/>
    <property type="match status" value="1"/>
</dbReference>
<comment type="subcellular location">
    <subcellularLocation>
        <location evidence="1">Membrane</location>
        <topology evidence="1">Multi-pass membrane protein</topology>
    </subcellularLocation>
</comment>
<evidence type="ECO:0000313" key="8">
    <source>
        <dbReference type="Proteomes" id="UP000824070"/>
    </source>
</evidence>
<name>A0A9D1S324_9FIRM</name>
<reference evidence="7" key="1">
    <citation type="submission" date="2020-10" db="EMBL/GenBank/DDBJ databases">
        <authorList>
            <person name="Gilroy R."/>
        </authorList>
    </citation>
    <scope>NUCLEOTIDE SEQUENCE</scope>
    <source>
        <strain evidence="7">ChiGjej1B1-22543</strain>
    </source>
</reference>
<dbReference type="InterPro" id="IPR012506">
    <property type="entry name" value="TMEM86B-like"/>
</dbReference>
<dbReference type="AlphaFoldDB" id="A0A9D1S324"/>
<accession>A0A9D1S324</accession>
<feature type="transmembrane region" description="Helical" evidence="6">
    <location>
        <begin position="6"/>
        <end position="26"/>
    </location>
</feature>
<evidence type="ECO:0000256" key="3">
    <source>
        <dbReference type="ARBA" id="ARBA00022692"/>
    </source>
</evidence>
<proteinExistence type="inferred from homology"/>
<keyword evidence="3 6" id="KW-0812">Transmembrane</keyword>
<keyword evidence="4 6" id="KW-1133">Transmembrane helix</keyword>
<dbReference type="GO" id="GO:0016787">
    <property type="term" value="F:hydrolase activity"/>
    <property type="evidence" value="ECO:0007669"/>
    <property type="project" value="TreeGrafter"/>
</dbReference>
<comment type="similarity">
    <text evidence="2">Belongs to the TMEM86 family.</text>
</comment>
<feature type="transmembrane region" description="Helical" evidence="6">
    <location>
        <begin position="108"/>
        <end position="129"/>
    </location>
</feature>
<feature type="transmembrane region" description="Helical" evidence="6">
    <location>
        <begin position="166"/>
        <end position="186"/>
    </location>
</feature>
<feature type="transmembrane region" description="Helical" evidence="6">
    <location>
        <begin position="198"/>
        <end position="220"/>
    </location>
</feature>